<dbReference type="EMBL" id="RCOS01000062">
    <property type="protein sequence ID" value="RSN76260.1"/>
    <property type="molecule type" value="Genomic_DNA"/>
</dbReference>
<sequence length="149" mass="17488">MLIKKVTGCSYREIERLAKEVDVVIRETWTYTYKDDKSYSEFLKAFAANPSYTYTHPPLQGLLFDYEIWTSNRELAKRIQKTFGWLSIGKPLTIGEWIGRFIERVWTKIRRGPRNIPAFETLYCLWTTAERGEVERKLASLSKKSQGPI</sequence>
<comment type="caution">
    <text evidence="1">The sequence shown here is derived from an EMBL/GenBank/DDBJ whole genome shotgun (WGS) entry which is preliminary data.</text>
</comment>
<evidence type="ECO:0000313" key="1">
    <source>
        <dbReference type="EMBL" id="RSN76260.1"/>
    </source>
</evidence>
<proteinExistence type="predicted"/>
<dbReference type="AlphaFoldDB" id="A0A429GQT0"/>
<dbReference type="Proteomes" id="UP000277582">
    <property type="component" value="Unassembled WGS sequence"/>
</dbReference>
<accession>A0A429GQT0</accession>
<keyword evidence="2" id="KW-1185">Reference proteome</keyword>
<organism evidence="1 2">
    <name type="scientific">Candidatus Methanodesulfokora washburnensis</name>
    <dbReference type="NCBI Taxonomy" id="2478471"/>
    <lineage>
        <taxon>Archaea</taxon>
        <taxon>Thermoproteota</taxon>
        <taxon>Candidatus Korarchaeia</taxon>
        <taxon>Candidatus Korarchaeia incertae sedis</taxon>
        <taxon>Candidatus Methanodesulfokora</taxon>
    </lineage>
</organism>
<name>A0A429GQT0_9CREN</name>
<protein>
    <submittedName>
        <fullName evidence="1">Uncharacterized protein</fullName>
    </submittedName>
</protein>
<gene>
    <name evidence="1" type="ORF">D6D85_04730</name>
</gene>
<evidence type="ECO:0000313" key="2">
    <source>
        <dbReference type="Proteomes" id="UP000277582"/>
    </source>
</evidence>
<dbReference type="RefSeq" id="WP_125670883.1">
    <property type="nucleotide sequence ID" value="NZ_RCOS01000062.1"/>
</dbReference>
<reference evidence="1 2" key="1">
    <citation type="submission" date="2018-10" db="EMBL/GenBank/DDBJ databases">
        <title>Co-occurring genomic capacity for anaerobic methane metabolism and dissimilatory sulfite reduction discovered in the Korarchaeota.</title>
        <authorList>
            <person name="Mckay L.J."/>
            <person name="Dlakic M."/>
            <person name="Fields M.W."/>
            <person name="Delmont T.O."/>
            <person name="Eren A.M."/>
            <person name="Jay Z.J."/>
            <person name="Klingelsmith K.B."/>
            <person name="Rusch D.B."/>
            <person name="Inskeep W.P."/>
        </authorList>
    </citation>
    <scope>NUCLEOTIDE SEQUENCE [LARGE SCALE GENOMIC DNA]</scope>
    <source>
        <strain evidence="1 2">MDKW</strain>
    </source>
</reference>